<feature type="non-terminal residue" evidence="2">
    <location>
        <position position="332"/>
    </location>
</feature>
<sequence length="332" mass="34374">MSLGTHVTLQKAENLPDEHSVYCVLESAGEKQHTQEAAGPDPCWDRTLRVPTFPAGGHLAFSVCADVMGPDTILGRAVWVEPEDLRDDEERHVVLPLRSGEATGAGGAGGAAGRAPRLHVAVRRGAAVPVLVRQLDAEMLAPRRAGPSLRLGGGRVVDLRCCCDWTHPLAVLGVAAVSWASTPLVPPLALAYAALAGYADVVGLRRLRRPLPTPESEQLAARGGAILAWRAGARALLCAATLANAALLAWPAGLQGSRQQEEVGGADASSLALAAWALLALLLALCAVLGRWVGGCRDAKRRLVVERMLCTLAAGGGHAPAEPGEAPPGAGP</sequence>
<evidence type="ECO:0000256" key="1">
    <source>
        <dbReference type="SAM" id="Phobius"/>
    </source>
</evidence>
<evidence type="ECO:0000313" key="3">
    <source>
        <dbReference type="Proteomes" id="UP001189429"/>
    </source>
</evidence>
<dbReference type="Proteomes" id="UP001189429">
    <property type="component" value="Unassembled WGS sequence"/>
</dbReference>
<accession>A0ABN9X893</accession>
<dbReference type="InterPro" id="IPR035892">
    <property type="entry name" value="C2_domain_sf"/>
</dbReference>
<feature type="transmembrane region" description="Helical" evidence="1">
    <location>
        <begin position="235"/>
        <end position="253"/>
    </location>
</feature>
<keyword evidence="1" id="KW-1133">Transmembrane helix</keyword>
<keyword evidence="1" id="KW-0472">Membrane</keyword>
<keyword evidence="1" id="KW-0812">Transmembrane</keyword>
<protein>
    <recommendedName>
        <fullName evidence="4">C2 domain-containing protein</fullName>
    </recommendedName>
</protein>
<keyword evidence="3" id="KW-1185">Reference proteome</keyword>
<comment type="caution">
    <text evidence="2">The sequence shown here is derived from an EMBL/GenBank/DDBJ whole genome shotgun (WGS) entry which is preliminary data.</text>
</comment>
<gene>
    <name evidence="2" type="ORF">PCOR1329_LOCUS74350</name>
</gene>
<dbReference type="SUPFAM" id="SSF49562">
    <property type="entry name" value="C2 domain (Calcium/lipid-binding domain, CaLB)"/>
    <property type="match status" value="1"/>
</dbReference>
<dbReference type="EMBL" id="CAUYUJ010020071">
    <property type="protein sequence ID" value="CAK0895668.1"/>
    <property type="molecule type" value="Genomic_DNA"/>
</dbReference>
<organism evidence="2 3">
    <name type="scientific">Prorocentrum cordatum</name>
    <dbReference type="NCBI Taxonomy" id="2364126"/>
    <lineage>
        <taxon>Eukaryota</taxon>
        <taxon>Sar</taxon>
        <taxon>Alveolata</taxon>
        <taxon>Dinophyceae</taxon>
        <taxon>Prorocentrales</taxon>
        <taxon>Prorocentraceae</taxon>
        <taxon>Prorocentrum</taxon>
    </lineage>
</organism>
<name>A0ABN9X893_9DINO</name>
<proteinExistence type="predicted"/>
<reference evidence="2" key="1">
    <citation type="submission" date="2023-10" db="EMBL/GenBank/DDBJ databases">
        <authorList>
            <person name="Chen Y."/>
            <person name="Shah S."/>
            <person name="Dougan E. K."/>
            <person name="Thang M."/>
            <person name="Chan C."/>
        </authorList>
    </citation>
    <scope>NUCLEOTIDE SEQUENCE [LARGE SCALE GENOMIC DNA]</scope>
</reference>
<feature type="transmembrane region" description="Helical" evidence="1">
    <location>
        <begin position="273"/>
        <end position="293"/>
    </location>
</feature>
<evidence type="ECO:0008006" key="4">
    <source>
        <dbReference type="Google" id="ProtNLM"/>
    </source>
</evidence>
<evidence type="ECO:0000313" key="2">
    <source>
        <dbReference type="EMBL" id="CAK0895668.1"/>
    </source>
</evidence>